<evidence type="ECO:0000313" key="1">
    <source>
        <dbReference type="EMBL" id="PZR09551.1"/>
    </source>
</evidence>
<name>A0A2W5VGW0_9BACT</name>
<sequence length="249" mass="27710">MCTLIVSVGQYPSAPLLVAANRDELRQRPASPPHRWVGEDFVAPRDDQAGGTWLGLTKRGLFVAVTNRYPSDRHPDRESRGTLVLEALRASSAAALRAQLEPLTAERFNTFHLLYADAKDAFVTWNDGQEVHHKRLERGLHVITERSLGGDDEGRAPLVSRLWPTLKTESGVPSVPALQGLLSSPPPDGVLVDIPDLRYGTRSSLVLRVAPRLADSRWWWCEGRPDRNRWAERPDLIASLCEETALSET</sequence>
<dbReference type="InterPro" id="IPR008551">
    <property type="entry name" value="TANGO2"/>
</dbReference>
<dbReference type="PANTHER" id="PTHR17985">
    <property type="entry name" value="SER/THR-RICH PROTEIN T10 IN DGCR REGION"/>
    <property type="match status" value="1"/>
</dbReference>
<proteinExistence type="predicted"/>
<dbReference type="AlphaFoldDB" id="A0A2W5VGW0"/>
<gene>
    <name evidence="1" type="ORF">DI536_21650</name>
</gene>
<comment type="caution">
    <text evidence="1">The sequence shown here is derived from an EMBL/GenBank/DDBJ whole genome shotgun (WGS) entry which is preliminary data.</text>
</comment>
<dbReference type="Proteomes" id="UP000249061">
    <property type="component" value="Unassembled WGS sequence"/>
</dbReference>
<dbReference type="Pfam" id="PF05742">
    <property type="entry name" value="TANGO2"/>
    <property type="match status" value="1"/>
</dbReference>
<reference evidence="1 2" key="1">
    <citation type="submission" date="2017-08" db="EMBL/GenBank/DDBJ databases">
        <title>Infants hospitalized years apart are colonized by the same room-sourced microbial strains.</title>
        <authorList>
            <person name="Brooks B."/>
            <person name="Olm M.R."/>
            <person name="Firek B.A."/>
            <person name="Baker R."/>
            <person name="Thomas B.C."/>
            <person name="Morowitz M.J."/>
            <person name="Banfield J.F."/>
        </authorList>
    </citation>
    <scope>NUCLEOTIDE SEQUENCE [LARGE SCALE GENOMIC DNA]</scope>
    <source>
        <strain evidence="1">S2_003_000_R2_14</strain>
    </source>
</reference>
<evidence type="ECO:0008006" key="3">
    <source>
        <dbReference type="Google" id="ProtNLM"/>
    </source>
</evidence>
<accession>A0A2W5VGW0</accession>
<protein>
    <recommendedName>
        <fullName evidence="3">NRDE family protein</fullName>
    </recommendedName>
</protein>
<dbReference type="EMBL" id="QFQP01000020">
    <property type="protein sequence ID" value="PZR09551.1"/>
    <property type="molecule type" value="Genomic_DNA"/>
</dbReference>
<dbReference type="PANTHER" id="PTHR17985:SF8">
    <property type="entry name" value="TRANSPORT AND GOLGI ORGANIZATION PROTEIN 2 HOMOLOG"/>
    <property type="match status" value="1"/>
</dbReference>
<evidence type="ECO:0000313" key="2">
    <source>
        <dbReference type="Proteomes" id="UP000249061"/>
    </source>
</evidence>
<organism evidence="1 2">
    <name type="scientific">Archangium gephyra</name>
    <dbReference type="NCBI Taxonomy" id="48"/>
    <lineage>
        <taxon>Bacteria</taxon>
        <taxon>Pseudomonadati</taxon>
        <taxon>Myxococcota</taxon>
        <taxon>Myxococcia</taxon>
        <taxon>Myxococcales</taxon>
        <taxon>Cystobacterineae</taxon>
        <taxon>Archangiaceae</taxon>
        <taxon>Archangium</taxon>
    </lineage>
</organism>